<dbReference type="EMBL" id="CP045871">
    <property type="protein sequence ID" value="QGG81332.1"/>
    <property type="molecule type" value="Genomic_DNA"/>
</dbReference>
<evidence type="ECO:0000256" key="5">
    <source>
        <dbReference type="ARBA" id="ARBA00022989"/>
    </source>
</evidence>
<keyword evidence="4 8" id="KW-0479">Metal-binding</keyword>
<dbReference type="RefSeq" id="WP_153714835.1">
    <property type="nucleotide sequence ID" value="NZ_CP045871.1"/>
</dbReference>
<dbReference type="PANTHER" id="PTHR10266">
    <property type="entry name" value="CYTOCHROME C1"/>
    <property type="match status" value="1"/>
</dbReference>
<dbReference type="Proteomes" id="UP000388235">
    <property type="component" value="Chromosome"/>
</dbReference>
<keyword evidence="12" id="KW-1185">Reference proteome</keyword>
<dbReference type="GO" id="GO:0046872">
    <property type="term" value="F:metal ion binding"/>
    <property type="evidence" value="ECO:0007669"/>
    <property type="project" value="UniProtKB-KW"/>
</dbReference>
<protein>
    <submittedName>
        <fullName evidence="11">Cytochrome c1</fullName>
    </submittedName>
</protein>
<dbReference type="Gene3D" id="1.10.760.10">
    <property type="entry name" value="Cytochrome c-like domain"/>
    <property type="match status" value="1"/>
</dbReference>
<keyword evidence="6 8" id="KW-0408">Iron</keyword>
<evidence type="ECO:0000256" key="9">
    <source>
        <dbReference type="SAM" id="Phobius"/>
    </source>
</evidence>
<feature type="chain" id="PRO_5024463073" evidence="10">
    <location>
        <begin position="19"/>
        <end position="259"/>
    </location>
</feature>
<dbReference type="InterPro" id="IPR036909">
    <property type="entry name" value="Cyt_c-like_dom_sf"/>
</dbReference>
<keyword evidence="10" id="KW-0732">Signal</keyword>
<keyword evidence="5 9" id="KW-1133">Transmembrane helix</keyword>
<comment type="subcellular location">
    <subcellularLocation>
        <location evidence="1">Membrane</location>
    </subcellularLocation>
</comment>
<dbReference type="OrthoDB" id="9798864at2"/>
<evidence type="ECO:0000256" key="6">
    <source>
        <dbReference type="ARBA" id="ARBA00023004"/>
    </source>
</evidence>
<evidence type="ECO:0000256" key="10">
    <source>
        <dbReference type="SAM" id="SignalP"/>
    </source>
</evidence>
<dbReference type="InterPro" id="IPR002326">
    <property type="entry name" value="Cyt_c1"/>
</dbReference>
<feature type="binding site" description="covalent" evidence="8">
    <location>
        <position position="50"/>
    </location>
    <ligand>
        <name>heme c</name>
        <dbReference type="ChEBI" id="CHEBI:61717"/>
    </ligand>
</feature>
<dbReference type="GO" id="GO:0009055">
    <property type="term" value="F:electron transfer activity"/>
    <property type="evidence" value="ECO:0007669"/>
    <property type="project" value="InterPro"/>
</dbReference>
<keyword evidence="2 8" id="KW-0349">Heme</keyword>
<name>A0A5Q2QG47_9GAMM</name>
<evidence type="ECO:0000256" key="1">
    <source>
        <dbReference type="ARBA" id="ARBA00004370"/>
    </source>
</evidence>
<sequence length="259" mass="28603">MIKGILLALTLVSGAAVAAGGSGYPLEHIDTDVTDQPSLQRGLATYSQFCAGCHSMEYQRYERTANDLGISNALFEEHLLPGHKKIGDLGTISMPADAAGEWFGAPPPDLTLVTRKRGNDWVYTYLKTFYTDPSRPLGVNNLVFPKVGMPHALQPLQGEQRLVCTNAPVKENGVVKTDPLTGNPILEDQCGVLDVVEGSGQLSADEYDRVIYDLVNYMAYVAEPSRAQSERLGIYVLLFLFVFFIVAYLLKREYWKDVH</sequence>
<evidence type="ECO:0000313" key="12">
    <source>
        <dbReference type="Proteomes" id="UP000388235"/>
    </source>
</evidence>
<evidence type="ECO:0000256" key="4">
    <source>
        <dbReference type="ARBA" id="ARBA00022723"/>
    </source>
</evidence>
<evidence type="ECO:0000313" key="11">
    <source>
        <dbReference type="EMBL" id="QGG81332.1"/>
    </source>
</evidence>
<dbReference type="GO" id="GO:0020037">
    <property type="term" value="F:heme binding"/>
    <property type="evidence" value="ECO:0007669"/>
    <property type="project" value="InterPro"/>
</dbReference>
<feature type="binding site" description="covalent" evidence="8">
    <location>
        <position position="53"/>
    </location>
    <ligand>
        <name>heme c</name>
        <dbReference type="ChEBI" id="CHEBI:61717"/>
    </ligand>
</feature>
<gene>
    <name evidence="11" type="ORF">GH975_10420</name>
</gene>
<evidence type="ECO:0000256" key="8">
    <source>
        <dbReference type="PIRSR" id="PIRSR602326-1"/>
    </source>
</evidence>
<dbReference type="KEGG" id="llp:GH975_10420"/>
<proteinExistence type="predicted"/>
<comment type="cofactor">
    <cofactor evidence="8">
        <name>heme c</name>
        <dbReference type="ChEBI" id="CHEBI:61717"/>
    </cofactor>
    <text evidence="8">Binds 1 heme c group covalently per subunit.</text>
</comment>
<feature type="transmembrane region" description="Helical" evidence="9">
    <location>
        <begin position="232"/>
        <end position="250"/>
    </location>
</feature>
<dbReference type="PANTHER" id="PTHR10266:SF3">
    <property type="entry name" value="CYTOCHROME C1, HEME PROTEIN, MITOCHONDRIAL"/>
    <property type="match status" value="1"/>
</dbReference>
<reference evidence="11 12" key="1">
    <citation type="submission" date="2019-11" db="EMBL/GenBank/DDBJ databases">
        <authorList>
            <person name="Khan S.A."/>
            <person name="Jeon C.O."/>
            <person name="Chun B.H."/>
        </authorList>
    </citation>
    <scope>NUCLEOTIDE SEQUENCE [LARGE SCALE GENOMIC DNA]</scope>
    <source>
        <strain evidence="11 12">IMCC 1097</strain>
    </source>
</reference>
<feature type="signal peptide" evidence="10">
    <location>
        <begin position="1"/>
        <end position="18"/>
    </location>
</feature>
<dbReference type="SUPFAM" id="SSF46626">
    <property type="entry name" value="Cytochrome c"/>
    <property type="match status" value="1"/>
</dbReference>
<evidence type="ECO:0000256" key="2">
    <source>
        <dbReference type="ARBA" id="ARBA00022617"/>
    </source>
</evidence>
<dbReference type="AlphaFoldDB" id="A0A5Q2QG47"/>
<dbReference type="Pfam" id="PF02167">
    <property type="entry name" value="Cytochrom_C1"/>
    <property type="match status" value="2"/>
</dbReference>
<evidence type="ECO:0000256" key="7">
    <source>
        <dbReference type="ARBA" id="ARBA00023136"/>
    </source>
</evidence>
<evidence type="ECO:0000256" key="3">
    <source>
        <dbReference type="ARBA" id="ARBA00022692"/>
    </source>
</evidence>
<accession>A0A5Q2QG47</accession>
<feature type="binding site" description="covalent" evidence="8">
    <location>
        <position position="54"/>
    </location>
    <ligand>
        <name>heme c</name>
        <dbReference type="ChEBI" id="CHEBI:61717"/>
    </ligand>
</feature>
<dbReference type="GO" id="GO:0016020">
    <property type="term" value="C:membrane"/>
    <property type="evidence" value="ECO:0007669"/>
    <property type="project" value="UniProtKB-SubCell"/>
</dbReference>
<keyword evidence="3 9" id="KW-0812">Transmembrane</keyword>
<keyword evidence="7 9" id="KW-0472">Membrane</keyword>
<organism evidence="11 12">
    <name type="scientific">Litorivicinus lipolyticus</name>
    <dbReference type="NCBI Taxonomy" id="418701"/>
    <lineage>
        <taxon>Bacteria</taxon>
        <taxon>Pseudomonadati</taxon>
        <taxon>Pseudomonadota</taxon>
        <taxon>Gammaproteobacteria</taxon>
        <taxon>Oceanospirillales</taxon>
        <taxon>Litorivicinaceae</taxon>
        <taxon>Litorivicinus</taxon>
    </lineage>
</organism>